<dbReference type="Pfam" id="PF17396">
    <property type="entry name" value="DUF1611_N"/>
    <property type="match status" value="1"/>
</dbReference>
<feature type="domain" description="D-glutamate N-acetyltransferase-like C-terminal" evidence="1">
    <location>
        <begin position="141"/>
        <end position="341"/>
    </location>
</feature>
<name>A0A975T8T0_9NOST</name>
<dbReference type="InterPro" id="IPR035402">
    <property type="entry name" value="DgcN-like_N"/>
</dbReference>
<dbReference type="PIRSF" id="PIRSF026760">
    <property type="entry name" value="UCP026760"/>
    <property type="match status" value="1"/>
</dbReference>
<feature type="domain" description="D-glutamate N-acetyltransferase-like N-terminal" evidence="2">
    <location>
        <begin position="43"/>
        <end position="135"/>
    </location>
</feature>
<dbReference type="KEGG" id="rsin:B6N60_02233"/>
<evidence type="ECO:0000259" key="1">
    <source>
        <dbReference type="Pfam" id="PF07755"/>
    </source>
</evidence>
<dbReference type="Gene3D" id="3.40.50.300">
    <property type="entry name" value="P-loop containing nucleotide triphosphate hydrolases"/>
    <property type="match status" value="1"/>
</dbReference>
<keyword evidence="4" id="KW-1185">Reference proteome</keyword>
<dbReference type="PANTHER" id="PTHR40690:SF1">
    <property type="entry name" value="DUF1611 DOMAIN-CONTAINING PROTEIN"/>
    <property type="match status" value="1"/>
</dbReference>
<dbReference type="Pfam" id="PF07755">
    <property type="entry name" value="DUF1611"/>
    <property type="match status" value="1"/>
</dbReference>
<dbReference type="Gene3D" id="3.40.50.720">
    <property type="entry name" value="NAD(P)-binding Rossmann-like Domain"/>
    <property type="match status" value="1"/>
</dbReference>
<dbReference type="InterPro" id="IPR011669">
    <property type="entry name" value="DgcN-like"/>
</dbReference>
<reference evidence="3" key="1">
    <citation type="submission" date="2017-04" db="EMBL/GenBank/DDBJ databases">
        <title>Genome deletions in a multicellular cyanobacterial endosymbiont for morphological adaptation in marine diatoms.</title>
        <authorList>
            <person name="Wang Y."/>
            <person name="Gao H."/>
            <person name="Li R."/>
            <person name="Xu X."/>
        </authorList>
    </citation>
    <scope>NUCLEOTIDE SEQUENCE</scope>
    <source>
        <strain evidence="3">FACHB 800</strain>
    </source>
</reference>
<dbReference type="RefSeq" id="WP_190606606.1">
    <property type="nucleotide sequence ID" value="NZ_CP021056.1"/>
</dbReference>
<dbReference type="InterPro" id="IPR035086">
    <property type="entry name" value="DgcN-like_C"/>
</dbReference>
<evidence type="ECO:0008006" key="5">
    <source>
        <dbReference type="Google" id="ProtNLM"/>
    </source>
</evidence>
<dbReference type="InterPro" id="IPR027417">
    <property type="entry name" value="P-loop_NTPase"/>
</dbReference>
<organism evidence="3 4">
    <name type="scientific">Richelia sinica FACHB-800</name>
    <dbReference type="NCBI Taxonomy" id="1357546"/>
    <lineage>
        <taxon>Bacteria</taxon>
        <taxon>Bacillati</taxon>
        <taxon>Cyanobacteriota</taxon>
        <taxon>Cyanophyceae</taxon>
        <taxon>Nostocales</taxon>
        <taxon>Nostocaceae</taxon>
        <taxon>Richelia</taxon>
    </lineage>
</organism>
<protein>
    <recommendedName>
        <fullName evidence="5">DUF1611 domain-containing protein</fullName>
    </recommendedName>
</protein>
<sequence>MRLPLNQRIAILLHEGLSGSQGKTGLSILRYSESPIVAVIDRQAVGKSIPELTGINRDVPIVPSLSAALVYQPEVLVIGIAPKGGAVPDDYWTDIKDALKAGMSLVNGLHTPLASIPELNALLKPGQLIWDVRKEPSNIEIASAMARNLPCRRVLTVGTDMAIGKMSTSLELNRAGKLRGLRSKFLATGQAGVMLEGDGIALDAVRVDFAAGAVEQLVMRFGQHYDILHIEGQGSLLHPGSTATLPLIRGSQPTHLILVHKAGQTHNRNNPHIPIPPLPEVIKLYEAVASGGGAFARVPVVGIALNTKDLDKYQAEDAIAQTIAETNLPCTDPVRFGAEILLDAILQTV</sequence>
<dbReference type="EMBL" id="CP021056">
    <property type="protein sequence ID" value="QXE23543.1"/>
    <property type="molecule type" value="Genomic_DNA"/>
</dbReference>
<evidence type="ECO:0000313" key="4">
    <source>
        <dbReference type="Proteomes" id="UP000683511"/>
    </source>
</evidence>
<dbReference type="AlphaFoldDB" id="A0A975T8T0"/>
<proteinExistence type="predicted"/>
<evidence type="ECO:0000313" key="3">
    <source>
        <dbReference type="EMBL" id="QXE23543.1"/>
    </source>
</evidence>
<dbReference type="Proteomes" id="UP000683511">
    <property type="component" value="Chromosome"/>
</dbReference>
<gene>
    <name evidence="3" type="ORF">B6N60_02233</name>
</gene>
<dbReference type="PANTHER" id="PTHR40690">
    <property type="entry name" value="GLL3100 PROTEIN"/>
    <property type="match status" value="1"/>
</dbReference>
<dbReference type="SUPFAM" id="SSF52540">
    <property type="entry name" value="P-loop containing nucleoside triphosphate hydrolases"/>
    <property type="match status" value="1"/>
</dbReference>
<accession>A0A975T8T0</accession>
<evidence type="ECO:0000259" key="2">
    <source>
        <dbReference type="Pfam" id="PF17396"/>
    </source>
</evidence>